<keyword evidence="2" id="KW-1003">Cell membrane</keyword>
<evidence type="ECO:0000256" key="7">
    <source>
        <dbReference type="ARBA" id="ARBA00023136"/>
    </source>
</evidence>
<feature type="domain" description="Glycosyltransferase RgtA/B/C/D-like" evidence="9">
    <location>
        <begin position="83"/>
        <end position="241"/>
    </location>
</feature>
<dbReference type="EMBL" id="AP011532">
    <property type="protein sequence ID" value="BAI62784.1"/>
    <property type="molecule type" value="Genomic_DNA"/>
</dbReference>
<feature type="transmembrane region" description="Helical" evidence="8">
    <location>
        <begin position="231"/>
        <end position="250"/>
    </location>
</feature>
<accession>D1Z262</accession>
<feature type="transmembrane region" description="Helical" evidence="8">
    <location>
        <begin position="376"/>
        <end position="396"/>
    </location>
</feature>
<dbReference type="GO" id="GO:0008610">
    <property type="term" value="P:lipid biosynthetic process"/>
    <property type="evidence" value="ECO:0007669"/>
    <property type="project" value="UniProtKB-ARBA"/>
</dbReference>
<dbReference type="GO" id="GO:0016763">
    <property type="term" value="F:pentosyltransferase activity"/>
    <property type="evidence" value="ECO:0007669"/>
    <property type="project" value="TreeGrafter"/>
</dbReference>
<dbReference type="InterPro" id="IPR050297">
    <property type="entry name" value="LipidA_mod_glycosyltrf_83"/>
</dbReference>
<dbReference type="InterPro" id="IPR038731">
    <property type="entry name" value="RgtA/B/C-like"/>
</dbReference>
<dbReference type="Pfam" id="PF13231">
    <property type="entry name" value="PMT_2"/>
    <property type="match status" value="1"/>
</dbReference>
<dbReference type="STRING" id="304371.MCP_2712"/>
<feature type="transmembrane region" description="Helical" evidence="8">
    <location>
        <begin position="316"/>
        <end position="336"/>
    </location>
</feature>
<feature type="transmembrane region" description="Helical" evidence="8">
    <location>
        <begin position="32"/>
        <end position="49"/>
    </location>
</feature>
<dbReference type="AlphaFoldDB" id="D1Z262"/>
<name>D1Z262_METPS</name>
<dbReference type="PANTHER" id="PTHR33908">
    <property type="entry name" value="MANNOSYLTRANSFERASE YKCB-RELATED"/>
    <property type="match status" value="1"/>
</dbReference>
<reference evidence="10 11" key="2">
    <citation type="journal article" date="2008" name="Int. J. Syst. Evol. Microbiol.">
        <title>Methanocella paludicola gen. nov., sp. nov., a methane-producing archaeon, the first isolate of the lineage 'Rice Cluster I', and proposal of the new archaeal order Methanocellales ord. nov.</title>
        <authorList>
            <person name="Sakai S."/>
            <person name="Imachi H."/>
            <person name="Hanada S."/>
            <person name="Ohashi A."/>
            <person name="Harada H."/>
            <person name="Kamagata Y."/>
        </authorList>
    </citation>
    <scope>NUCLEOTIDE SEQUENCE [LARGE SCALE GENOMIC DNA]</scope>
    <source>
        <strain evidence="11">DSM 17711 / JCM 13418 / NBRC 101707 / SANAE</strain>
    </source>
</reference>
<evidence type="ECO:0000256" key="4">
    <source>
        <dbReference type="ARBA" id="ARBA00022679"/>
    </source>
</evidence>
<feature type="transmembrane region" description="Helical" evidence="8">
    <location>
        <begin position="131"/>
        <end position="149"/>
    </location>
</feature>
<gene>
    <name evidence="10" type="ordered locus">MCP_2712</name>
</gene>
<evidence type="ECO:0000256" key="2">
    <source>
        <dbReference type="ARBA" id="ARBA00022475"/>
    </source>
</evidence>
<dbReference type="PATRIC" id="fig|304371.9.peg.2777"/>
<feature type="transmembrane region" description="Helical" evidence="8">
    <location>
        <begin position="288"/>
        <end position="309"/>
    </location>
</feature>
<keyword evidence="7 8" id="KW-0472">Membrane</keyword>
<protein>
    <recommendedName>
        <fullName evidence="9">Glycosyltransferase RgtA/B/C/D-like domain-containing protein</fullName>
    </recommendedName>
</protein>
<evidence type="ECO:0000256" key="1">
    <source>
        <dbReference type="ARBA" id="ARBA00004651"/>
    </source>
</evidence>
<evidence type="ECO:0000256" key="6">
    <source>
        <dbReference type="ARBA" id="ARBA00022989"/>
    </source>
</evidence>
<dbReference type="Proteomes" id="UP000001882">
    <property type="component" value="Chromosome"/>
</dbReference>
<feature type="transmembrane region" description="Helical" evidence="8">
    <location>
        <begin position="107"/>
        <end position="124"/>
    </location>
</feature>
<proteinExistence type="predicted"/>
<evidence type="ECO:0000256" key="3">
    <source>
        <dbReference type="ARBA" id="ARBA00022676"/>
    </source>
</evidence>
<feature type="transmembrane region" description="Helical" evidence="8">
    <location>
        <begin position="183"/>
        <end position="211"/>
    </location>
</feature>
<evidence type="ECO:0000256" key="5">
    <source>
        <dbReference type="ARBA" id="ARBA00022692"/>
    </source>
</evidence>
<feature type="transmembrane region" description="Helical" evidence="8">
    <location>
        <begin position="342"/>
        <end position="364"/>
    </location>
</feature>
<comment type="subcellular location">
    <subcellularLocation>
        <location evidence="1">Cell membrane</location>
        <topology evidence="1">Multi-pass membrane protein</topology>
    </subcellularLocation>
</comment>
<reference evidence="11" key="3">
    <citation type="journal article" date="2011" name="PLoS ONE">
        <title>Genome sequence of a mesophilic hydrogenotrophic methanogen Methanocella paludicola, the first cultivated representative of the order Methanocellales.</title>
        <authorList>
            <person name="Sakai S."/>
            <person name="Takaki Y."/>
            <person name="Shimamura S."/>
            <person name="Sekine M."/>
            <person name="Tajima T."/>
            <person name="Kosugi H."/>
            <person name="Ichikawa N."/>
            <person name="Tasumi E."/>
            <person name="Hiraki A.T."/>
            <person name="Shimizu A."/>
            <person name="Kato Y."/>
            <person name="Nishiko R."/>
            <person name="Mori K."/>
            <person name="Fujita N."/>
            <person name="Imachi H."/>
            <person name="Takai K."/>
        </authorList>
    </citation>
    <scope>NUCLEOTIDE SEQUENCE [LARGE SCALE GENOMIC DNA]</scope>
    <source>
        <strain evidence="11">DSM 17711 / JCM 13418 / NBRC 101707 / SANAE</strain>
    </source>
</reference>
<evidence type="ECO:0000259" key="9">
    <source>
        <dbReference type="Pfam" id="PF13231"/>
    </source>
</evidence>
<dbReference type="KEGG" id="mpd:MCP_2712"/>
<evidence type="ECO:0000313" key="10">
    <source>
        <dbReference type="EMBL" id="BAI62784.1"/>
    </source>
</evidence>
<keyword evidence="6 8" id="KW-1133">Transmembrane helix</keyword>
<dbReference type="PANTHER" id="PTHR33908:SF11">
    <property type="entry name" value="MEMBRANE PROTEIN"/>
    <property type="match status" value="1"/>
</dbReference>
<keyword evidence="11" id="KW-1185">Reference proteome</keyword>
<dbReference type="InParanoid" id="D1Z262"/>
<organism evidence="10 11">
    <name type="scientific">Methanocella paludicola (strain DSM 17711 / JCM 13418 / NBRC 101707 / SANAE)</name>
    <dbReference type="NCBI Taxonomy" id="304371"/>
    <lineage>
        <taxon>Archaea</taxon>
        <taxon>Methanobacteriati</taxon>
        <taxon>Methanobacteriota</taxon>
        <taxon>Stenosarchaea group</taxon>
        <taxon>Methanomicrobia</taxon>
        <taxon>Methanocellales</taxon>
        <taxon>Methanocellaceae</taxon>
        <taxon>Methanocella</taxon>
    </lineage>
</organism>
<dbReference type="eggNOG" id="arCOG00567">
    <property type="taxonomic scope" value="Archaea"/>
</dbReference>
<reference evidence="10 11" key="1">
    <citation type="journal article" date="2007" name="Appl. Environ. Microbiol.">
        <title>Isolation of key methanogens for global methane emission from rice paddy fields: a novel isolate affiliated with the clone cluster rice cluster I.</title>
        <authorList>
            <person name="Sakai S."/>
            <person name="Imachi H."/>
            <person name="Sekiguchi Y."/>
            <person name="Ohashi A."/>
            <person name="Harada H."/>
            <person name="Kamagata Y."/>
        </authorList>
    </citation>
    <scope>NUCLEOTIDE SEQUENCE [LARGE SCALE GENOMIC DNA]</scope>
    <source>
        <strain evidence="11">DSM 17711 / JCM 13418 / NBRC 101707 / SANAE</strain>
    </source>
</reference>
<keyword evidence="3" id="KW-0328">Glycosyltransferase</keyword>
<keyword evidence="4" id="KW-0808">Transferase</keyword>
<keyword evidence="5 8" id="KW-0812">Transmembrane</keyword>
<evidence type="ECO:0000256" key="8">
    <source>
        <dbReference type="SAM" id="Phobius"/>
    </source>
</evidence>
<dbReference type="GO" id="GO:0005886">
    <property type="term" value="C:plasma membrane"/>
    <property type="evidence" value="ECO:0007669"/>
    <property type="project" value="UniProtKB-SubCell"/>
</dbReference>
<sequence length="500" mass="55381">MTGMRKGSQDFRGMAGQRSFNSPIEVVANNRYAICLAAISLLTLVLRLYHLGLDSLWLDESFSIVLSQNSLTGIIALASEDVHPPLYYLLLHFFLSLPGQIELVARMPSVIFGVLAIFPLYFLAKDLFGKNVGIVASLLYAVSFAGITYSQEARMYTMMVFLGAIQMYYFYRSIKRDQLADWAVFAISSVLIVYTHYYGFLLTGTLALYGLAISFRTKSKDALNTAAFRHLLIIMALIFLAFLPQLPVAYHQSQSSMVASQLQTDNLMFFPKLAYFLTACGIKNPRTILTVAFTAAYMALSAAGIVLAWRKKSRELSYLLTILIIASMATLLLSNFTRFCGFRYILFLIVPYLALVSNGIVSLAEHAGNARYRVMTLAGMIALILLAVAFSITPLYSGTNVDIRGAMQYVKDHSSSGDKVVVFNSDSISPGLYAGLLGIQDMVEKNSSYDDIISDDSGIVWAIVSDIRDNPGNEDVLPLLNEHMQLRATVSRASVYYRPT</sequence>
<evidence type="ECO:0000313" key="11">
    <source>
        <dbReference type="Proteomes" id="UP000001882"/>
    </source>
</evidence>